<dbReference type="Proteomes" id="UP000186323">
    <property type="component" value="Chromosome I"/>
</dbReference>
<accession>A0A1K1LCN2</accession>
<dbReference type="SUPFAM" id="SSF52540">
    <property type="entry name" value="P-loop containing nucleoside triphosphate hydrolases"/>
    <property type="match status" value="1"/>
</dbReference>
<evidence type="ECO:0008006" key="5">
    <source>
        <dbReference type="Google" id="ProtNLM"/>
    </source>
</evidence>
<dbReference type="InterPro" id="IPR003959">
    <property type="entry name" value="ATPase_AAA_core"/>
</dbReference>
<dbReference type="PANTHER" id="PTHR43581">
    <property type="entry name" value="ATP/GTP PHOSPHATASE"/>
    <property type="match status" value="1"/>
</dbReference>
<gene>
    <name evidence="3" type="ORF">DESPIGER_0573</name>
</gene>
<evidence type="ECO:0000313" key="3">
    <source>
        <dbReference type="EMBL" id="SFV72458.1"/>
    </source>
</evidence>
<proteinExistence type="predicted"/>
<dbReference type="PANTHER" id="PTHR43581:SF2">
    <property type="entry name" value="EXCINUCLEASE ATPASE SUBUNIT"/>
    <property type="match status" value="1"/>
</dbReference>
<dbReference type="KEGG" id="dpg:DESPIGER_0573"/>
<reference evidence="4" key="1">
    <citation type="submission" date="2016-10" db="EMBL/GenBank/DDBJ databases">
        <authorList>
            <person name="Wegmann U."/>
        </authorList>
    </citation>
    <scope>NUCLEOTIDE SEQUENCE [LARGE SCALE GENOMIC DNA]</scope>
</reference>
<dbReference type="Pfam" id="PF12476">
    <property type="entry name" value="DUF3696"/>
    <property type="match status" value="1"/>
</dbReference>
<dbReference type="InterPro" id="IPR014592">
    <property type="entry name" value="P-loop_UCP034888"/>
</dbReference>
<dbReference type="EMBL" id="LT630450">
    <property type="protein sequence ID" value="SFV72458.1"/>
    <property type="molecule type" value="Genomic_DNA"/>
</dbReference>
<dbReference type="PIRSF" id="PIRSF034888">
    <property type="entry name" value="P-loop_UCP034888"/>
    <property type="match status" value="1"/>
</dbReference>
<dbReference type="GO" id="GO:0016887">
    <property type="term" value="F:ATP hydrolysis activity"/>
    <property type="evidence" value="ECO:0007669"/>
    <property type="project" value="InterPro"/>
</dbReference>
<evidence type="ECO:0000313" key="4">
    <source>
        <dbReference type="Proteomes" id="UP000186323"/>
    </source>
</evidence>
<dbReference type="Pfam" id="PF13304">
    <property type="entry name" value="AAA_21"/>
    <property type="match status" value="1"/>
</dbReference>
<dbReference type="InterPro" id="IPR022532">
    <property type="entry name" value="DUF3696"/>
</dbReference>
<dbReference type="InterPro" id="IPR051396">
    <property type="entry name" value="Bact_Antivir_Def_Nuclease"/>
</dbReference>
<dbReference type="InterPro" id="IPR027417">
    <property type="entry name" value="P-loop_NTPase"/>
</dbReference>
<protein>
    <recommendedName>
        <fullName evidence="5">DUF3696 domain-containing protein</fullName>
    </recommendedName>
</protein>
<organism evidence="3 4">
    <name type="scientific">Desulfovibrio piger</name>
    <dbReference type="NCBI Taxonomy" id="901"/>
    <lineage>
        <taxon>Bacteria</taxon>
        <taxon>Pseudomonadati</taxon>
        <taxon>Thermodesulfobacteriota</taxon>
        <taxon>Desulfovibrionia</taxon>
        <taxon>Desulfovibrionales</taxon>
        <taxon>Desulfovibrionaceae</taxon>
        <taxon>Desulfovibrio</taxon>
    </lineage>
</organism>
<feature type="domain" description="ATPase AAA-type core" evidence="2">
    <location>
        <begin position="1"/>
        <end position="290"/>
    </location>
</feature>
<dbReference type="AlphaFoldDB" id="A0A1K1LCN2"/>
<dbReference type="GO" id="GO:0005524">
    <property type="term" value="F:ATP binding"/>
    <property type="evidence" value="ECO:0007669"/>
    <property type="project" value="InterPro"/>
</dbReference>
<feature type="domain" description="DUF3696" evidence="1">
    <location>
        <begin position="301"/>
        <end position="349"/>
    </location>
</feature>
<evidence type="ECO:0000259" key="2">
    <source>
        <dbReference type="Pfam" id="PF13304"/>
    </source>
</evidence>
<evidence type="ECO:0000259" key="1">
    <source>
        <dbReference type="Pfam" id="PF12476"/>
    </source>
</evidence>
<keyword evidence="4" id="KW-1185">Reference proteome</keyword>
<name>A0A1K1LCN2_9BACT</name>
<sequence>MTLLTGVNSAGKSTVIQALLLLQQNFASCGEDAAFSCPPKQGEAGGKLFLSGELVNLGLPEDVLYSNADDDAFGIAIERDEATFPLKAVLDGDELHAEWDLIACPELAHFQYLHADRLCPQTLFPMPKAGQLSFNAIGNKGEFAAYHLHAFGQTKIVHADTSGPNLLAPDAAGDSTSLHIQTEAWLSQLGSPVRIQTERPSGTDAVVLRFSFPDISRSYYRPTNVGFGLTYALPVFVAALRAPVGSLLIVENPEAHLHPRGQALMGHFLARAAACGVQVIIETHSDHVLNGIRVAVKQGAIAHGNVQINFFHQQDGTSCVSTPHIDKDGHLDLWPEDFFDEWDKLLSELL</sequence>